<dbReference type="PATRIC" id="fig|864564.6.peg.96"/>
<dbReference type="EMBL" id="AEON01000002">
    <property type="protein sequence ID" value="EFT82919.1"/>
    <property type="molecule type" value="Genomic_DNA"/>
</dbReference>
<keyword evidence="5 10" id="KW-0472">Membrane</keyword>
<dbReference type="GO" id="GO:0046872">
    <property type="term" value="F:metal ion binding"/>
    <property type="evidence" value="ECO:0007669"/>
    <property type="project" value="UniProtKB-KW"/>
</dbReference>
<comment type="function">
    <text evidence="9 10">Fluoride-specific ion channel. Important for reducing fluoride concentration in the cell, thus reducing its toxicity.</text>
</comment>
<dbReference type="Proteomes" id="UP000004946">
    <property type="component" value="Chromosome"/>
</dbReference>
<evidence type="ECO:0000256" key="2">
    <source>
        <dbReference type="ARBA" id="ARBA00022475"/>
    </source>
</evidence>
<reference evidence="11 12" key="1">
    <citation type="submission" date="2010-12" db="EMBL/GenBank/DDBJ databases">
        <authorList>
            <person name="Muzny D."/>
            <person name="Qin X."/>
            <person name="Buhay C."/>
            <person name="Dugan-Rocha S."/>
            <person name="Ding Y."/>
            <person name="Chen G."/>
            <person name="Hawes A."/>
            <person name="Holder M."/>
            <person name="Jhangiani S."/>
            <person name="Johnson A."/>
            <person name="Khan Z."/>
            <person name="Li Z."/>
            <person name="Liu W."/>
            <person name="Liu X."/>
            <person name="Perez L."/>
            <person name="Shen H."/>
            <person name="Wang Q."/>
            <person name="Watt J."/>
            <person name="Xi L."/>
            <person name="Xin Y."/>
            <person name="Zhou J."/>
            <person name="Deng J."/>
            <person name="Jiang H."/>
            <person name="Liu Y."/>
            <person name="Qu J."/>
            <person name="Song X.-Z."/>
            <person name="Zhang L."/>
            <person name="Villasana D."/>
            <person name="Johnson A."/>
            <person name="Liu J."/>
            <person name="Liyanage D."/>
            <person name="Lorensuhewa L."/>
            <person name="Robinson T."/>
            <person name="Song A."/>
            <person name="Song B.-B."/>
            <person name="Dinh H."/>
            <person name="Thornton R."/>
            <person name="Coyle M."/>
            <person name="Francisco L."/>
            <person name="Jackson L."/>
            <person name="Javaid M."/>
            <person name="Korchina V."/>
            <person name="Kovar C."/>
            <person name="Mata R."/>
            <person name="Mathew T."/>
            <person name="Ngo R."/>
            <person name="Nguyen L."/>
            <person name="Nguyen N."/>
            <person name="Okwuonu G."/>
            <person name="Ongeri F."/>
            <person name="Pham C."/>
            <person name="Simmons D."/>
            <person name="Wilczek-Boney K."/>
            <person name="Hale W."/>
            <person name="Jakkamsetti A."/>
            <person name="Pham P."/>
            <person name="Ruth R."/>
            <person name="San Lucas F."/>
            <person name="Warren J."/>
            <person name="Zhang J."/>
            <person name="Zhao Z."/>
            <person name="Zhou C."/>
            <person name="Zhu D."/>
            <person name="Lee S."/>
            <person name="Bess C."/>
            <person name="Blankenburg K."/>
            <person name="Forbes L."/>
            <person name="Fu Q."/>
            <person name="Gubbala S."/>
            <person name="Hirani K."/>
            <person name="Jayaseelan J.C."/>
            <person name="Lara F."/>
            <person name="Munidasa M."/>
            <person name="Palculict T."/>
            <person name="Patil S."/>
            <person name="Pu L.-L."/>
            <person name="Saada N."/>
            <person name="Tang L."/>
            <person name="Weissenberger G."/>
            <person name="Zhu Y."/>
            <person name="Hemphill L."/>
            <person name="Shang Y."/>
            <person name="Youmans B."/>
            <person name="Ayvaz T."/>
            <person name="Ross M."/>
            <person name="Santibanez J."/>
            <person name="Aqrawi P."/>
            <person name="Gross S."/>
            <person name="Joshi V."/>
            <person name="Fowler G."/>
            <person name="Nazareth L."/>
            <person name="Reid J."/>
            <person name="Worley K."/>
            <person name="Petrosino J."/>
            <person name="Highlander S."/>
            <person name="Gibbs R."/>
        </authorList>
    </citation>
    <scope>NUCLEOTIDE SEQUENCE [LARGE SCALE GENOMIC DNA]</scope>
    <source>
        <strain evidence="11 12">DSM 10105</strain>
    </source>
</reference>
<dbReference type="InterPro" id="IPR003691">
    <property type="entry name" value="FluC"/>
</dbReference>
<name>E6K2D1_PARDN</name>
<keyword evidence="6 10" id="KW-0407">Ion channel</keyword>
<evidence type="ECO:0000313" key="11">
    <source>
        <dbReference type="EMBL" id="EFT82919.1"/>
    </source>
</evidence>
<dbReference type="KEGG" id="pdo:PSDT_0086"/>
<keyword evidence="10" id="KW-0406">Ion transport</keyword>
<dbReference type="eggNOG" id="COG0239">
    <property type="taxonomic scope" value="Bacteria"/>
</dbReference>
<sequence length="138" mass="14236">MNHGLLFLFVCLCGGSGAACRFILDTAIKRVWSRSFPLSTTIINLLASLLLGLIMGLLAGSGTGRASSSPSVGLVVFKTVATSGFLGGFSTFSTAINESRELLQKGKKGTGAAYLAVSMIGPALCAWAGYALGMVLRL</sequence>
<comment type="similarity">
    <text evidence="7 10">Belongs to the fluoride channel Fluc/FEX (TC 1.A.43) family.</text>
</comment>
<evidence type="ECO:0000256" key="7">
    <source>
        <dbReference type="ARBA" id="ARBA00035120"/>
    </source>
</evidence>
<dbReference type="GO" id="GO:0005886">
    <property type="term" value="C:plasma membrane"/>
    <property type="evidence" value="ECO:0007669"/>
    <property type="project" value="UniProtKB-SubCell"/>
</dbReference>
<feature type="transmembrane region" description="Helical" evidence="10">
    <location>
        <begin position="112"/>
        <end position="136"/>
    </location>
</feature>
<keyword evidence="12" id="KW-1185">Reference proteome</keyword>
<evidence type="ECO:0000313" key="12">
    <source>
        <dbReference type="Proteomes" id="UP000004946"/>
    </source>
</evidence>
<evidence type="ECO:0000256" key="5">
    <source>
        <dbReference type="ARBA" id="ARBA00023136"/>
    </source>
</evidence>
<dbReference type="HOGENOM" id="CLU_114342_2_0_11"/>
<evidence type="ECO:0000256" key="1">
    <source>
        <dbReference type="ARBA" id="ARBA00004651"/>
    </source>
</evidence>
<dbReference type="GO" id="GO:0062054">
    <property type="term" value="F:fluoride channel activity"/>
    <property type="evidence" value="ECO:0007669"/>
    <property type="project" value="UniProtKB-UniRule"/>
</dbReference>
<comment type="activity regulation">
    <text evidence="10">Na(+) is not transported, but it plays an essential structural role and its presence is essential for fluoride channel function.</text>
</comment>
<dbReference type="PANTHER" id="PTHR28259:SF1">
    <property type="entry name" value="FLUORIDE EXPORT PROTEIN 1-RELATED"/>
    <property type="match status" value="1"/>
</dbReference>
<comment type="caution">
    <text evidence="11">The sequence shown here is derived from an EMBL/GenBank/DDBJ whole genome shotgun (WGS) entry which is preliminary data.</text>
</comment>
<keyword evidence="10" id="KW-0813">Transport</keyword>
<feature type="binding site" evidence="10">
    <location>
        <position position="87"/>
    </location>
    <ligand>
        <name>Na(+)</name>
        <dbReference type="ChEBI" id="CHEBI:29101"/>
        <note>structural</note>
    </ligand>
</feature>
<feature type="transmembrane region" description="Helical" evidence="10">
    <location>
        <begin position="42"/>
        <end position="60"/>
    </location>
</feature>
<evidence type="ECO:0000256" key="4">
    <source>
        <dbReference type="ARBA" id="ARBA00022989"/>
    </source>
</evidence>
<evidence type="ECO:0000256" key="9">
    <source>
        <dbReference type="ARBA" id="ARBA00049940"/>
    </source>
</evidence>
<gene>
    <name evidence="10" type="primary">fluC</name>
    <name evidence="10" type="synonym">crcB</name>
    <name evidence="11" type="ORF">HMPREF0620_1604</name>
</gene>
<accession>E6K2D1</accession>
<dbReference type="GO" id="GO:0140114">
    <property type="term" value="P:cellular detoxification of fluoride"/>
    <property type="evidence" value="ECO:0007669"/>
    <property type="project" value="UniProtKB-UniRule"/>
</dbReference>
<evidence type="ECO:0000256" key="6">
    <source>
        <dbReference type="ARBA" id="ARBA00023303"/>
    </source>
</evidence>
<comment type="catalytic activity">
    <reaction evidence="8">
        <text>fluoride(in) = fluoride(out)</text>
        <dbReference type="Rhea" id="RHEA:76159"/>
        <dbReference type="ChEBI" id="CHEBI:17051"/>
    </reaction>
    <physiologicalReaction direction="left-to-right" evidence="8">
        <dbReference type="Rhea" id="RHEA:76160"/>
    </physiologicalReaction>
</comment>
<feature type="transmembrane region" description="Helical" evidence="10">
    <location>
        <begin position="72"/>
        <end position="92"/>
    </location>
</feature>
<proteinExistence type="inferred from homology"/>
<dbReference type="HAMAP" id="MF_00454">
    <property type="entry name" value="FluC"/>
    <property type="match status" value="1"/>
</dbReference>
<keyword evidence="4 10" id="KW-1133">Transmembrane helix</keyword>
<dbReference type="PANTHER" id="PTHR28259">
    <property type="entry name" value="FLUORIDE EXPORT PROTEIN 1-RELATED"/>
    <property type="match status" value="1"/>
</dbReference>
<keyword evidence="3 10" id="KW-0812">Transmembrane</keyword>
<protein>
    <recommendedName>
        <fullName evidence="10">Fluoride-specific ion channel FluC</fullName>
    </recommendedName>
</protein>
<evidence type="ECO:0000256" key="10">
    <source>
        <dbReference type="HAMAP-Rule" id="MF_00454"/>
    </source>
</evidence>
<comment type="subcellular location">
    <subcellularLocation>
        <location evidence="1 10">Cell membrane</location>
        <topology evidence="1 10">Multi-pass membrane protein</topology>
    </subcellularLocation>
</comment>
<keyword evidence="10" id="KW-0915">Sodium</keyword>
<keyword evidence="2 10" id="KW-1003">Cell membrane</keyword>
<dbReference type="RefSeq" id="WP_006289438.1">
    <property type="nucleotide sequence ID" value="NZ_AP012333.1"/>
</dbReference>
<dbReference type="AlphaFoldDB" id="E6K2D1"/>
<evidence type="ECO:0000256" key="3">
    <source>
        <dbReference type="ARBA" id="ARBA00022692"/>
    </source>
</evidence>
<feature type="binding site" evidence="10">
    <location>
        <position position="90"/>
    </location>
    <ligand>
        <name>Na(+)</name>
        <dbReference type="ChEBI" id="CHEBI:29101"/>
        <note>structural</note>
    </ligand>
</feature>
<keyword evidence="10" id="KW-0479">Metal-binding</keyword>
<organism evidence="11 12">
    <name type="scientific">Parascardovia denticolens DSM 10105 = JCM 12538</name>
    <dbReference type="NCBI Taxonomy" id="864564"/>
    <lineage>
        <taxon>Bacteria</taxon>
        <taxon>Bacillati</taxon>
        <taxon>Actinomycetota</taxon>
        <taxon>Actinomycetes</taxon>
        <taxon>Bifidobacteriales</taxon>
        <taxon>Bifidobacteriaceae</taxon>
        <taxon>Parascardovia</taxon>
    </lineage>
</organism>
<evidence type="ECO:0000256" key="8">
    <source>
        <dbReference type="ARBA" id="ARBA00035585"/>
    </source>
</evidence>
<dbReference type="Pfam" id="PF02537">
    <property type="entry name" value="CRCB"/>
    <property type="match status" value="1"/>
</dbReference>